<dbReference type="GO" id="GO:0005507">
    <property type="term" value="F:copper ion binding"/>
    <property type="evidence" value="ECO:0007669"/>
    <property type="project" value="TreeGrafter"/>
</dbReference>
<dbReference type="PANTHER" id="PTHR23419">
    <property type="entry name" value="DIVALENT CATION TOLERANCE CUTA-RELATED"/>
    <property type="match status" value="1"/>
</dbReference>
<dbReference type="InterPro" id="IPR004323">
    <property type="entry name" value="Ion_tolerance_CutA"/>
</dbReference>
<evidence type="ECO:0000256" key="1">
    <source>
        <dbReference type="ARBA" id="ARBA00010169"/>
    </source>
</evidence>
<dbReference type="RefSeq" id="WP_106127536.1">
    <property type="nucleotide sequence ID" value="NZ_PVZG01000007.1"/>
</dbReference>
<organism evidence="2 3">
    <name type="scientific">Pseudosporangium ferrugineum</name>
    <dbReference type="NCBI Taxonomy" id="439699"/>
    <lineage>
        <taxon>Bacteria</taxon>
        <taxon>Bacillati</taxon>
        <taxon>Actinomycetota</taxon>
        <taxon>Actinomycetes</taxon>
        <taxon>Micromonosporales</taxon>
        <taxon>Micromonosporaceae</taxon>
        <taxon>Pseudosporangium</taxon>
    </lineage>
</organism>
<dbReference type="PANTHER" id="PTHR23419:SF8">
    <property type="entry name" value="FI09726P"/>
    <property type="match status" value="1"/>
</dbReference>
<dbReference type="SUPFAM" id="SSF54913">
    <property type="entry name" value="GlnB-like"/>
    <property type="match status" value="1"/>
</dbReference>
<dbReference type="InterPro" id="IPR015867">
    <property type="entry name" value="N-reg_PII/ATP_PRibTrfase_C"/>
</dbReference>
<evidence type="ECO:0000313" key="3">
    <source>
        <dbReference type="Proteomes" id="UP000239209"/>
    </source>
</evidence>
<comment type="caution">
    <text evidence="2">The sequence shown here is derived from an EMBL/GenBank/DDBJ whole genome shotgun (WGS) entry which is preliminary data.</text>
</comment>
<keyword evidence="3" id="KW-1185">Reference proteome</keyword>
<evidence type="ECO:0000313" key="2">
    <source>
        <dbReference type="EMBL" id="PRY28950.1"/>
    </source>
</evidence>
<accession>A0A2T0S6B2</accession>
<dbReference type="AlphaFoldDB" id="A0A2T0S6B2"/>
<name>A0A2T0S6B2_9ACTN</name>
<gene>
    <name evidence="2" type="ORF">CLV70_107256</name>
</gene>
<reference evidence="2 3" key="1">
    <citation type="submission" date="2018-03" db="EMBL/GenBank/DDBJ databases">
        <title>Genomic Encyclopedia of Archaeal and Bacterial Type Strains, Phase II (KMG-II): from individual species to whole genera.</title>
        <authorList>
            <person name="Goeker M."/>
        </authorList>
    </citation>
    <scope>NUCLEOTIDE SEQUENCE [LARGE SCALE GENOMIC DNA]</scope>
    <source>
        <strain evidence="2 3">DSM 45348</strain>
    </source>
</reference>
<sequence length="108" mass="11915">MTDDDVCEVVVTAADPEWLAAFTRRLVEDRLAACGQQVTAIRSVYRWEGAVHDDPEARVALHTRASLVPEIVARADAEHPYDVPCVFALPIVAGNPAYLDWVRAETRG</sequence>
<protein>
    <submittedName>
        <fullName evidence="2">Divalent cation tolerance protein</fullName>
    </submittedName>
</protein>
<dbReference type="Proteomes" id="UP000239209">
    <property type="component" value="Unassembled WGS sequence"/>
</dbReference>
<dbReference type="InterPro" id="IPR011322">
    <property type="entry name" value="N-reg_PII-like_a/b"/>
</dbReference>
<proteinExistence type="inferred from homology"/>
<dbReference type="Pfam" id="PF03091">
    <property type="entry name" value="CutA1"/>
    <property type="match status" value="1"/>
</dbReference>
<dbReference type="EMBL" id="PVZG01000007">
    <property type="protein sequence ID" value="PRY28950.1"/>
    <property type="molecule type" value="Genomic_DNA"/>
</dbReference>
<comment type="similarity">
    <text evidence="1">Belongs to the CutA family.</text>
</comment>
<dbReference type="OrthoDB" id="37622at2"/>
<dbReference type="GO" id="GO:0010038">
    <property type="term" value="P:response to metal ion"/>
    <property type="evidence" value="ECO:0007669"/>
    <property type="project" value="InterPro"/>
</dbReference>
<dbReference type="Gene3D" id="3.30.70.120">
    <property type="match status" value="1"/>
</dbReference>